<dbReference type="InterPro" id="IPR036390">
    <property type="entry name" value="WH_DNA-bd_sf"/>
</dbReference>
<keyword evidence="2" id="KW-0678">Repressor</keyword>
<dbReference type="EMBL" id="UINC01002155">
    <property type="protein sequence ID" value="SUZ93540.1"/>
    <property type="molecule type" value="Genomic_DNA"/>
</dbReference>
<reference evidence="7" key="1">
    <citation type="submission" date="2018-05" db="EMBL/GenBank/DDBJ databases">
        <authorList>
            <person name="Lanie J.A."/>
            <person name="Ng W.-L."/>
            <person name="Kazmierczak K.M."/>
            <person name="Andrzejewski T.M."/>
            <person name="Davidsen T.M."/>
            <person name="Wayne K.J."/>
            <person name="Tettelin H."/>
            <person name="Glass J.I."/>
            <person name="Rusch D."/>
            <person name="Podicherti R."/>
            <person name="Tsui H.-C.T."/>
            <person name="Winkler M.E."/>
        </authorList>
    </citation>
    <scope>NUCLEOTIDE SEQUENCE</scope>
</reference>
<evidence type="ECO:0008006" key="8">
    <source>
        <dbReference type="Google" id="ProtNLM"/>
    </source>
</evidence>
<evidence type="ECO:0000313" key="7">
    <source>
        <dbReference type="EMBL" id="SUZ93540.1"/>
    </source>
</evidence>
<protein>
    <recommendedName>
        <fullName evidence="8">Transcriptional repressor</fullName>
    </recommendedName>
</protein>
<dbReference type="Gene3D" id="1.10.10.10">
    <property type="entry name" value="Winged helix-like DNA-binding domain superfamily/Winged helix DNA-binding domain"/>
    <property type="match status" value="1"/>
</dbReference>
<dbReference type="GO" id="GO:1900376">
    <property type="term" value="P:regulation of secondary metabolite biosynthetic process"/>
    <property type="evidence" value="ECO:0007669"/>
    <property type="project" value="TreeGrafter"/>
</dbReference>
<keyword evidence="5" id="KW-0238">DNA-binding</keyword>
<dbReference type="GO" id="GO:0003700">
    <property type="term" value="F:DNA-binding transcription factor activity"/>
    <property type="evidence" value="ECO:0007669"/>
    <property type="project" value="InterPro"/>
</dbReference>
<dbReference type="CDD" id="cd07153">
    <property type="entry name" value="Fur_like"/>
    <property type="match status" value="1"/>
</dbReference>
<keyword evidence="6" id="KW-0804">Transcription</keyword>
<dbReference type="GO" id="GO:0045892">
    <property type="term" value="P:negative regulation of DNA-templated transcription"/>
    <property type="evidence" value="ECO:0007669"/>
    <property type="project" value="TreeGrafter"/>
</dbReference>
<feature type="non-terminal residue" evidence="7">
    <location>
        <position position="1"/>
    </location>
</feature>
<dbReference type="InterPro" id="IPR036388">
    <property type="entry name" value="WH-like_DNA-bd_sf"/>
</dbReference>
<dbReference type="InterPro" id="IPR002481">
    <property type="entry name" value="FUR"/>
</dbReference>
<organism evidence="7">
    <name type="scientific">marine metagenome</name>
    <dbReference type="NCBI Taxonomy" id="408172"/>
    <lineage>
        <taxon>unclassified sequences</taxon>
        <taxon>metagenomes</taxon>
        <taxon>ecological metagenomes</taxon>
    </lineage>
</organism>
<keyword evidence="4" id="KW-0805">Transcription regulation</keyword>
<keyword evidence="3" id="KW-0862">Zinc</keyword>
<evidence type="ECO:0000256" key="6">
    <source>
        <dbReference type="ARBA" id="ARBA00023163"/>
    </source>
</evidence>
<comment type="similarity">
    <text evidence="1">Belongs to the Fur family.</text>
</comment>
<gene>
    <name evidence="7" type="ORF">METZ01_LOCUS46394</name>
</gene>
<dbReference type="Gene3D" id="3.30.1490.190">
    <property type="match status" value="1"/>
</dbReference>
<evidence type="ECO:0000256" key="2">
    <source>
        <dbReference type="ARBA" id="ARBA00022491"/>
    </source>
</evidence>
<evidence type="ECO:0000256" key="4">
    <source>
        <dbReference type="ARBA" id="ARBA00023015"/>
    </source>
</evidence>
<name>A0A381RNU8_9ZZZZ</name>
<dbReference type="AlphaFoldDB" id="A0A381RNU8"/>
<proteinExistence type="inferred from homology"/>
<dbReference type="Pfam" id="PF01475">
    <property type="entry name" value="FUR"/>
    <property type="match status" value="1"/>
</dbReference>
<dbReference type="SUPFAM" id="SSF46785">
    <property type="entry name" value="Winged helix' DNA-binding domain"/>
    <property type="match status" value="1"/>
</dbReference>
<dbReference type="GO" id="GO:0008270">
    <property type="term" value="F:zinc ion binding"/>
    <property type="evidence" value="ECO:0007669"/>
    <property type="project" value="TreeGrafter"/>
</dbReference>
<dbReference type="InterPro" id="IPR043135">
    <property type="entry name" value="Fur_C"/>
</dbReference>
<evidence type="ECO:0000256" key="5">
    <source>
        <dbReference type="ARBA" id="ARBA00023125"/>
    </source>
</evidence>
<dbReference type="GO" id="GO:0005829">
    <property type="term" value="C:cytosol"/>
    <property type="evidence" value="ECO:0007669"/>
    <property type="project" value="TreeGrafter"/>
</dbReference>
<dbReference type="PANTHER" id="PTHR33202:SF6">
    <property type="entry name" value="ZINC UPTAKE REGULATION PROTEIN"/>
    <property type="match status" value="1"/>
</dbReference>
<accession>A0A381RNU8</accession>
<evidence type="ECO:0000256" key="1">
    <source>
        <dbReference type="ARBA" id="ARBA00007957"/>
    </source>
</evidence>
<dbReference type="GO" id="GO:0000976">
    <property type="term" value="F:transcription cis-regulatory region binding"/>
    <property type="evidence" value="ECO:0007669"/>
    <property type="project" value="TreeGrafter"/>
</dbReference>
<evidence type="ECO:0000256" key="3">
    <source>
        <dbReference type="ARBA" id="ARBA00022833"/>
    </source>
</evidence>
<dbReference type="PANTHER" id="PTHR33202">
    <property type="entry name" value="ZINC UPTAKE REGULATION PROTEIN"/>
    <property type="match status" value="1"/>
</dbReference>
<sequence length="151" mass="16577">VTVGHLHQDGDDLHASVDQRLQVAGLRNSRSRQVVVDVLVRAGRPLSLPEILDADVELAQSSAYRNLGELVHAGVARRVESADDHARFELHESITGHHHHLVCTSCGMVEDFDVPDDFEAGIDAMVHAAESQGFRIDAHRFDLLGRCARCS</sequence>